<dbReference type="GO" id="GO:0003824">
    <property type="term" value="F:catalytic activity"/>
    <property type="evidence" value="ECO:0007669"/>
    <property type="project" value="InterPro"/>
</dbReference>
<protein>
    <recommendedName>
        <fullName evidence="1">PLD phosphodiesterase domain-containing protein</fullName>
    </recommendedName>
</protein>
<dbReference type="EMBL" id="QUSW01000006">
    <property type="protein sequence ID" value="RQP22680.1"/>
    <property type="molecule type" value="Genomic_DNA"/>
</dbReference>
<dbReference type="Proteomes" id="UP000267464">
    <property type="component" value="Unassembled WGS sequence"/>
</dbReference>
<reference evidence="2 3" key="2">
    <citation type="submission" date="2018-12" db="EMBL/GenBank/DDBJ databases">
        <title>Rhizobacter gummiphilus sp. nov., a rubber-degrading bacterium isolated from the soil of a botanical garden in Japan.</title>
        <authorList>
            <person name="Shunsuke S.S."/>
        </authorList>
    </citation>
    <scope>NUCLEOTIDE SEQUENCE [LARGE SCALE GENOMIC DNA]</scope>
    <source>
        <strain evidence="2 3">S-16</strain>
    </source>
</reference>
<dbReference type="CDD" id="cd00138">
    <property type="entry name" value="PLDc_SF"/>
    <property type="match status" value="1"/>
</dbReference>
<comment type="caution">
    <text evidence="2">The sequence shown here is derived from an EMBL/GenBank/DDBJ whole genome shotgun (WGS) entry which is preliminary data.</text>
</comment>
<name>A0A3N7HKR3_9BURK</name>
<dbReference type="PROSITE" id="PS50035">
    <property type="entry name" value="PLD"/>
    <property type="match status" value="1"/>
</dbReference>
<gene>
    <name evidence="2" type="ORF">DZC73_20460</name>
</gene>
<proteinExistence type="predicted"/>
<sequence length="387" mass="42805">MERLRALERRRVPHPRLALVHPVRQPACRDQDWRPDDAVRAAPEHLALGRRAVGSRMRLRPHLRRRRRELRRLYSPRAQLHQLQPRALSSDCLRWTYAAGQRLRGLEARVRVLARRMEGGAGGVMSTTTISERIRRPDGARRLGQALWMLVGERLSSSEELLWANSLLGTSGERLLWDALKEWRCLSSEGRLLARPLADFLCAVWDGQSEVDIALMWTLPQGLAVPGVDPTGYAKGVRALIRASRERLTLLAPYLEVEGMGQLQEELLAALSKGVSMTLVTQDANSLGSWASDSLESLRREARGLNGCLRVYTAPTTAPVLLHSKLVVADGASAVLGSANLTGNALLRNLETGVIVGARQAVEIERVVHAAIELGQVRLVFKTAAGE</sequence>
<accession>A0A3N7HKR3</accession>
<dbReference type="SUPFAM" id="SSF56024">
    <property type="entry name" value="Phospholipase D/nuclease"/>
    <property type="match status" value="1"/>
</dbReference>
<dbReference type="InterPro" id="IPR001736">
    <property type="entry name" value="PLipase_D/transphosphatidylase"/>
</dbReference>
<keyword evidence="3" id="KW-1185">Reference proteome</keyword>
<evidence type="ECO:0000313" key="2">
    <source>
        <dbReference type="EMBL" id="RQP22680.1"/>
    </source>
</evidence>
<feature type="domain" description="PLD phosphodiesterase" evidence="1">
    <location>
        <begin position="318"/>
        <end position="345"/>
    </location>
</feature>
<dbReference type="Gene3D" id="3.30.870.10">
    <property type="entry name" value="Endonuclease Chain A"/>
    <property type="match status" value="1"/>
</dbReference>
<organism evidence="2 3">
    <name type="scientific">Piscinibacter terrae</name>
    <dbReference type="NCBI Taxonomy" id="2496871"/>
    <lineage>
        <taxon>Bacteria</taxon>
        <taxon>Pseudomonadati</taxon>
        <taxon>Pseudomonadota</taxon>
        <taxon>Betaproteobacteria</taxon>
        <taxon>Burkholderiales</taxon>
        <taxon>Sphaerotilaceae</taxon>
        <taxon>Piscinibacter</taxon>
    </lineage>
</organism>
<evidence type="ECO:0000259" key="1">
    <source>
        <dbReference type="PROSITE" id="PS50035"/>
    </source>
</evidence>
<reference evidence="2 3" key="1">
    <citation type="submission" date="2018-08" db="EMBL/GenBank/DDBJ databases">
        <authorList>
            <person name="Khan S.A."/>
            <person name="Jeon C.O."/>
            <person name="Chun B.H."/>
            <person name="Jeong S.E."/>
        </authorList>
    </citation>
    <scope>NUCLEOTIDE SEQUENCE [LARGE SCALE GENOMIC DNA]</scope>
    <source>
        <strain evidence="2 3">S-16</strain>
    </source>
</reference>
<evidence type="ECO:0000313" key="3">
    <source>
        <dbReference type="Proteomes" id="UP000267464"/>
    </source>
</evidence>
<dbReference type="InterPro" id="IPR025202">
    <property type="entry name" value="PLD-like_dom"/>
</dbReference>
<dbReference type="Pfam" id="PF13091">
    <property type="entry name" value="PLDc_2"/>
    <property type="match status" value="1"/>
</dbReference>
<dbReference type="AlphaFoldDB" id="A0A3N7HKR3"/>
<dbReference type="SMART" id="SM00155">
    <property type="entry name" value="PLDc"/>
    <property type="match status" value="1"/>
</dbReference>
<dbReference type="GO" id="GO:0006793">
    <property type="term" value="P:phosphorus metabolic process"/>
    <property type="evidence" value="ECO:0007669"/>
    <property type="project" value="UniProtKB-ARBA"/>
</dbReference>